<keyword evidence="2" id="KW-0472">Membrane</keyword>
<dbReference type="EMBL" id="MSRR01000010">
    <property type="protein sequence ID" value="OMG36702.1"/>
    <property type="molecule type" value="Genomic_DNA"/>
</dbReference>
<reference evidence="3 4" key="1">
    <citation type="submission" date="2016-12" db="EMBL/GenBank/DDBJ databases">
        <title>Genomic comparison of strains in the 'Actinomyces naeslundii' group.</title>
        <authorList>
            <person name="Mughal S.R."/>
            <person name="Do T."/>
            <person name="Gilbert S.C."/>
            <person name="Witherden E.A."/>
            <person name="Didelot X."/>
            <person name="Beighton D."/>
        </authorList>
    </citation>
    <scope>NUCLEOTIDE SEQUENCE [LARGE SCALE GENOMIC DNA]</scope>
    <source>
        <strain evidence="3 4">NCTC 10301</strain>
    </source>
</reference>
<comment type="caution">
    <text evidence="3">The sequence shown here is derived from an EMBL/GenBank/DDBJ whole genome shotgun (WGS) entry which is preliminary data.</text>
</comment>
<accession>A0A854D955</accession>
<evidence type="ECO:0000313" key="3">
    <source>
        <dbReference type="EMBL" id="OMG36702.1"/>
    </source>
</evidence>
<proteinExistence type="predicted"/>
<sequence length="314" mass="34147">MALYARPRPTTGIKALGCLCALAAVGLSALYPLVLFGASWTLGKVDEAMMADLGEPSRAVTPASYLIAWTTIYSFILTALCFGAAFCFVGIDRWLTKDATMSHRDVVAARFLHVAQDPSRRTAGLLWATLAGVLLVACPIALMAVPNILIYIGIYTEIYIESAQELVDEATLDLLLLHIVLFVALVRTAVRRRSSAVRLRPHGMAVADLKSFTLPLPSGRDDLRVQEVPTRRGRVEVQAVYTPPAKGAEPGRPVLIPRLSLTVKPSRLDDARSLVEARLDEVWRAVELVRTSAERDQPTPEVTSEPAQPGTSHA</sequence>
<organism evidence="3 4">
    <name type="scientific">Actinomyces naeslundii</name>
    <dbReference type="NCBI Taxonomy" id="1655"/>
    <lineage>
        <taxon>Bacteria</taxon>
        <taxon>Bacillati</taxon>
        <taxon>Actinomycetota</taxon>
        <taxon>Actinomycetes</taxon>
        <taxon>Actinomycetales</taxon>
        <taxon>Actinomycetaceae</taxon>
        <taxon>Actinomyces</taxon>
    </lineage>
</organism>
<dbReference type="RefSeq" id="WP_003784107.1">
    <property type="nucleotide sequence ID" value="NZ_CP066049.1"/>
</dbReference>
<keyword evidence="2" id="KW-0812">Transmembrane</keyword>
<name>A0A854D955_ACTNA</name>
<protein>
    <submittedName>
        <fullName evidence="3">Uncharacterized protein</fullName>
    </submittedName>
</protein>
<dbReference type="Proteomes" id="UP000187035">
    <property type="component" value="Unassembled WGS sequence"/>
</dbReference>
<dbReference type="GeneID" id="64255963"/>
<feature type="transmembrane region" description="Helical" evidence="2">
    <location>
        <begin position="67"/>
        <end position="91"/>
    </location>
</feature>
<evidence type="ECO:0000256" key="1">
    <source>
        <dbReference type="SAM" id="MobiDB-lite"/>
    </source>
</evidence>
<feature type="transmembrane region" description="Helical" evidence="2">
    <location>
        <begin position="125"/>
        <end position="154"/>
    </location>
</feature>
<keyword evidence="2" id="KW-1133">Transmembrane helix</keyword>
<dbReference type="AlphaFoldDB" id="A0A854D955"/>
<gene>
    <name evidence="3" type="ORF">BKH33_05825</name>
</gene>
<evidence type="ECO:0000313" key="4">
    <source>
        <dbReference type="Proteomes" id="UP000187035"/>
    </source>
</evidence>
<feature type="compositionally biased region" description="Polar residues" evidence="1">
    <location>
        <begin position="300"/>
        <end position="314"/>
    </location>
</feature>
<feature type="region of interest" description="Disordered" evidence="1">
    <location>
        <begin position="292"/>
        <end position="314"/>
    </location>
</feature>
<feature type="transmembrane region" description="Helical" evidence="2">
    <location>
        <begin position="174"/>
        <end position="190"/>
    </location>
</feature>
<evidence type="ECO:0000256" key="2">
    <source>
        <dbReference type="SAM" id="Phobius"/>
    </source>
</evidence>